<dbReference type="GO" id="GO:0036376">
    <property type="term" value="P:sodium ion export across plasma membrane"/>
    <property type="evidence" value="ECO:0007669"/>
    <property type="project" value="InterPro"/>
</dbReference>
<keyword evidence="3 6" id="KW-0812">Transmembrane</keyword>
<comment type="caution">
    <text evidence="9">The sequence shown here is derived from an EMBL/GenBank/DDBJ whole genome shotgun (WGS) entry which is preliminary data.</text>
</comment>
<dbReference type="InterPro" id="IPR001322">
    <property type="entry name" value="Lamin_tail_dom"/>
</dbReference>
<dbReference type="Gene3D" id="2.60.40.1260">
    <property type="entry name" value="Lamin Tail domain"/>
    <property type="match status" value="1"/>
</dbReference>
<keyword evidence="5 6" id="KW-0472">Membrane</keyword>
<dbReference type="Proteomes" id="UP000823926">
    <property type="component" value="Unassembled WGS sequence"/>
</dbReference>
<feature type="signal peptide" evidence="7">
    <location>
        <begin position="1"/>
        <end position="23"/>
    </location>
</feature>
<feature type="chain" id="PRO_5038580230" evidence="7">
    <location>
        <begin position="24"/>
        <end position="304"/>
    </location>
</feature>
<keyword evidence="7" id="KW-0732">Signal</keyword>
<evidence type="ECO:0000256" key="2">
    <source>
        <dbReference type="ARBA" id="ARBA00022475"/>
    </source>
</evidence>
<feature type="domain" description="LTD" evidence="8">
    <location>
        <begin position="15"/>
        <end position="142"/>
    </location>
</feature>
<dbReference type="InterPro" id="IPR036415">
    <property type="entry name" value="Lamin_tail_dom_sf"/>
</dbReference>
<sequence length="304" mass="33640">MMKKQLLILTLMVVSAFLGTAYAQGLKDIRINEVLVNNRSSYVDDHGNHVGWIELHNTGYSSVNVGGAYLTVKRGDATKTYRIPKNDARTLIAPQGYVIFFADSTSNRGTFHTNFVLDETGYLAFMDQGKNVMDSIVYDVQAQQPDVSIGWANHVDTGELTFGPLAGITPMQANETEEIMPAAEKFRLRDPSGVVMAITAMSVVFSALILLYLIFKFIGKSMVRSSLKKEKQAVADMPANVQNSVKADAQLIGEEIAAIAIALRQYENDMHDIESHVLTINRVARAYSPWSSKIYGLNNQPVRK</sequence>
<keyword evidence="4 6" id="KW-1133">Transmembrane helix</keyword>
<organism evidence="9 10">
    <name type="scientific">Candidatus Rikenella faecigallinarum</name>
    <dbReference type="NCBI Taxonomy" id="2838745"/>
    <lineage>
        <taxon>Bacteria</taxon>
        <taxon>Pseudomonadati</taxon>
        <taxon>Bacteroidota</taxon>
        <taxon>Bacteroidia</taxon>
        <taxon>Bacteroidales</taxon>
        <taxon>Rikenellaceae</taxon>
        <taxon>Rikenella</taxon>
    </lineage>
</organism>
<evidence type="ECO:0000256" key="6">
    <source>
        <dbReference type="SAM" id="Phobius"/>
    </source>
</evidence>
<dbReference type="Pfam" id="PF04277">
    <property type="entry name" value="OAD_gamma"/>
    <property type="match status" value="1"/>
</dbReference>
<evidence type="ECO:0000256" key="4">
    <source>
        <dbReference type="ARBA" id="ARBA00022989"/>
    </source>
</evidence>
<evidence type="ECO:0000256" key="3">
    <source>
        <dbReference type="ARBA" id="ARBA00022692"/>
    </source>
</evidence>
<dbReference type="GO" id="GO:0015081">
    <property type="term" value="F:sodium ion transmembrane transporter activity"/>
    <property type="evidence" value="ECO:0007669"/>
    <property type="project" value="InterPro"/>
</dbReference>
<accession>A0A9D1QCT0</accession>
<gene>
    <name evidence="9" type="ORF">H9888_01280</name>
</gene>
<evidence type="ECO:0000256" key="7">
    <source>
        <dbReference type="SAM" id="SignalP"/>
    </source>
</evidence>
<proteinExistence type="predicted"/>
<dbReference type="AlphaFoldDB" id="A0A9D1QCT0"/>
<evidence type="ECO:0000313" key="10">
    <source>
        <dbReference type="Proteomes" id="UP000823926"/>
    </source>
</evidence>
<evidence type="ECO:0000313" key="9">
    <source>
        <dbReference type="EMBL" id="HIW10108.1"/>
    </source>
</evidence>
<feature type="transmembrane region" description="Helical" evidence="6">
    <location>
        <begin position="194"/>
        <end position="215"/>
    </location>
</feature>
<dbReference type="InterPro" id="IPR005899">
    <property type="entry name" value="Na_pump_deCOase"/>
</dbReference>
<name>A0A9D1QCT0_9BACT</name>
<evidence type="ECO:0000256" key="5">
    <source>
        <dbReference type="ARBA" id="ARBA00023136"/>
    </source>
</evidence>
<dbReference type="PROSITE" id="PS51841">
    <property type="entry name" value="LTD"/>
    <property type="match status" value="1"/>
</dbReference>
<reference evidence="9" key="2">
    <citation type="submission" date="2021-04" db="EMBL/GenBank/DDBJ databases">
        <authorList>
            <person name="Gilroy R."/>
        </authorList>
    </citation>
    <scope>NUCLEOTIDE SEQUENCE</scope>
    <source>
        <strain evidence="9">ChiBcec15-1070</strain>
    </source>
</reference>
<protein>
    <submittedName>
        <fullName evidence="9">OadG family protein</fullName>
    </submittedName>
</protein>
<dbReference type="SUPFAM" id="SSF74853">
    <property type="entry name" value="Lamin A/C globular tail domain"/>
    <property type="match status" value="1"/>
</dbReference>
<dbReference type="Pfam" id="PF00932">
    <property type="entry name" value="LTD"/>
    <property type="match status" value="1"/>
</dbReference>
<evidence type="ECO:0000256" key="1">
    <source>
        <dbReference type="ARBA" id="ARBA00004236"/>
    </source>
</evidence>
<keyword evidence="2" id="KW-1003">Cell membrane</keyword>
<evidence type="ECO:0000259" key="8">
    <source>
        <dbReference type="PROSITE" id="PS51841"/>
    </source>
</evidence>
<dbReference type="EMBL" id="DXHL01000006">
    <property type="protein sequence ID" value="HIW10108.1"/>
    <property type="molecule type" value="Genomic_DNA"/>
</dbReference>
<comment type="subcellular location">
    <subcellularLocation>
        <location evidence="1">Cell membrane</location>
    </subcellularLocation>
</comment>
<dbReference type="GO" id="GO:0005886">
    <property type="term" value="C:plasma membrane"/>
    <property type="evidence" value="ECO:0007669"/>
    <property type="project" value="UniProtKB-SubCell"/>
</dbReference>
<reference evidence="9" key="1">
    <citation type="journal article" date="2021" name="PeerJ">
        <title>Extensive microbial diversity within the chicken gut microbiome revealed by metagenomics and culture.</title>
        <authorList>
            <person name="Gilroy R."/>
            <person name="Ravi A."/>
            <person name="Getino M."/>
            <person name="Pursley I."/>
            <person name="Horton D.L."/>
            <person name="Alikhan N.F."/>
            <person name="Baker D."/>
            <person name="Gharbi K."/>
            <person name="Hall N."/>
            <person name="Watson M."/>
            <person name="Adriaenssens E.M."/>
            <person name="Foster-Nyarko E."/>
            <person name="Jarju S."/>
            <person name="Secka A."/>
            <person name="Antonio M."/>
            <person name="Oren A."/>
            <person name="Chaudhuri R.R."/>
            <person name="La Ragione R."/>
            <person name="Hildebrand F."/>
            <person name="Pallen M.J."/>
        </authorList>
    </citation>
    <scope>NUCLEOTIDE SEQUENCE</scope>
    <source>
        <strain evidence="9">ChiBcec15-1070</strain>
    </source>
</reference>